<dbReference type="EMBL" id="UYYG01000017">
    <property type="protein sequence ID" value="VDN51283.1"/>
    <property type="molecule type" value="Genomic_DNA"/>
</dbReference>
<proteinExistence type="predicted"/>
<dbReference type="WBParaSite" id="DME_0000661201-mRNA-1">
    <property type="protein sequence ID" value="DME_0000661201-mRNA-1"/>
    <property type="gene ID" value="DME_0000661201"/>
</dbReference>
<dbReference type="Proteomes" id="UP000038040">
    <property type="component" value="Unplaced"/>
</dbReference>
<name>A0A0N4UGJ0_DRAME</name>
<evidence type="ECO:0000313" key="2">
    <source>
        <dbReference type="Proteomes" id="UP000038040"/>
    </source>
</evidence>
<keyword evidence="3" id="KW-1185">Reference proteome</keyword>
<dbReference type="OrthoDB" id="5867298at2759"/>
<gene>
    <name evidence="1" type="ORF">DME_LOCUS1256</name>
</gene>
<dbReference type="Proteomes" id="UP000274756">
    <property type="component" value="Unassembled WGS sequence"/>
</dbReference>
<reference evidence="4" key="1">
    <citation type="submission" date="2017-02" db="UniProtKB">
        <authorList>
            <consortium name="WormBaseParasite"/>
        </authorList>
    </citation>
    <scope>IDENTIFICATION</scope>
</reference>
<sequence length="252" mass="28237">MSSSECVYNDTDGGFRDDLALLPDSNSSSNYITCLSKSLIDDATSRNIFINDDVKASPEAQSSKVVFALPDHEEVKIKHSVPTDRKLLKYSSETSFIETNSESSNELERITNNRKLRHLSVHHTSTFIRANGGNSLFNRIRRHRQHESDSGSIGSETTVASGIMTPVERQRDRFRIGRPKSAGQMSYSDANSSNAITLQSLDSFHPFTVKLSERDETSDNAYNMDDDSAHEFDEKDGKPLYIFLSFPQINSV</sequence>
<accession>A0A0N4UGJ0</accession>
<evidence type="ECO:0000313" key="3">
    <source>
        <dbReference type="Proteomes" id="UP000274756"/>
    </source>
</evidence>
<reference evidence="1 3" key="2">
    <citation type="submission" date="2018-11" db="EMBL/GenBank/DDBJ databases">
        <authorList>
            <consortium name="Pathogen Informatics"/>
        </authorList>
    </citation>
    <scope>NUCLEOTIDE SEQUENCE [LARGE SCALE GENOMIC DNA]</scope>
</reference>
<evidence type="ECO:0000313" key="1">
    <source>
        <dbReference type="EMBL" id="VDN51283.1"/>
    </source>
</evidence>
<evidence type="ECO:0000313" key="4">
    <source>
        <dbReference type="WBParaSite" id="DME_0000661201-mRNA-1"/>
    </source>
</evidence>
<protein>
    <submittedName>
        <fullName evidence="4">Pheromone-regulated membrane protein 10</fullName>
    </submittedName>
</protein>
<organism evidence="2 4">
    <name type="scientific">Dracunculus medinensis</name>
    <name type="common">Guinea worm</name>
    <dbReference type="NCBI Taxonomy" id="318479"/>
    <lineage>
        <taxon>Eukaryota</taxon>
        <taxon>Metazoa</taxon>
        <taxon>Ecdysozoa</taxon>
        <taxon>Nematoda</taxon>
        <taxon>Chromadorea</taxon>
        <taxon>Rhabditida</taxon>
        <taxon>Spirurina</taxon>
        <taxon>Dracunculoidea</taxon>
        <taxon>Dracunculidae</taxon>
        <taxon>Dracunculus</taxon>
    </lineage>
</organism>
<dbReference type="AlphaFoldDB" id="A0A0N4UGJ0"/>